<evidence type="ECO:0000259" key="5">
    <source>
        <dbReference type="PROSITE" id="PS51259"/>
    </source>
</evidence>
<sequence length="1601" mass="183120">MDTKRGSNRRINSLQTRERLQRHASAGSRNKRAVSAQDAYLYALRVAYLAYLLQPRQKRVQHVPSAPKPVQRSTTSVTDLMKDFSGGNRDSKSSKFPHNFMSALDKRITQVLMGTERMPEFKDPMVKRTFAVFLNEFKDPRFRKSMDKDRRVEDLLLIFFSNATKELQKGKAPTDDSWKLMVDRHVALFIRLISSILKDNDWTKDRPELAQRLATMEKKLLVHDQDLSSGDQRNGGQGGTTIEVEVPRTYEVKDMPLVLAVSRTFSVSYSDVQADINRYKSVWTEKAALQDLKTYQAHLSLMTKKTLNNDDFDLEEAYEAWKHQEIPEISQMILALLQSNPELAKSSPGGSVPTMRPNGSMDSAYHDPTRAGSQSSGNGAYTVDQPVDMSGLNINDNGADDGASYTFIPPDPRTYYRAIVKEALTYDLADPSLQEGEEAPAMKLLSKQSAELLHEIASRWRLPQFSRLILMLDVIREKYVAQEISLDTVDAAFNYVKEPPPPPTDKKSHRMSHVPVQDSISDRSKWTVHDYALNQQILTSLHDALLRELFEMLLHVFDNKAPAVSPIMYVLENHIYEDPSFSGTVEDMDKFAEQLKLALRQKAADVYGGLLAKHIPETKEEWEFYHVIELGRAVVKLCEKIQKRYRKNPDIMGVSPMMCLVEEMFPAYAADARDLVSRIMDVAHSKSETVPVQDGFDLYKELVEIRRIHSDALPNRKFAFKIEDLLQEFVWRWIEMTDSNLIGWVENAFKADQFQIQSQNPVPDDDERHSVSVVDIFRSLNQSVEQIMGLNWDDDFQYAKFMTAVSKSIGQALARYCDLVEQKFAKEMDRMTPEQEADARRTRQEKWVSMAKDLYTTKEKAEPFQFWPESLVKLNNIEYAMLQLDKLEHEIGVDQCAEVIQKHAPPPTQRIRNNNFVFTIKIIEAEDLKACDMNGLSDPYVVLGDEYQKRLAKTRVIYGNLNPRWDETIDITTNGPLNIVATIWDWDALGDHDCVGRTSLKLDPSHFRDYMPREYWLDLDTQGRLLLRVSMEGERDDIQFYFGKAFRTLKRTERDMTRKITDKVSTRPQSVAQGPTPQDIQQALAPLFSYFDDNFAIMKQTLTDAAMIMVMTRLWKEALATIESLLVPPLSDKPSQQRPLTQQELDIVFKWLKMLFEFFNAADEDGNVDGVPVDVLKSPKYHELQNLNFFYFEHTEDLIRTSESMAAASARRAQEQNARMNRLSAPAAMGHQFGGAAGLVGMPTRKHKTIMLSRNLGTMKKAKEEKRKEAQAEPNDDMILRILRMRPEAERYLKDRSRQKERLAAAQAAEAIVRQSLNAGGGRMTGTMGMGGPDPPIALAERPATSYTTTNEMASDAEKAKVLARLSLAKLIPCLKPAAKPPLSAYDRMATIIVEGEDFQVYRGVLCFYSVYFKNLLDGPFREGGSTSHTLTDVTCEIFTMFFTWMNNGTIMNANGKSDTDHETGALTDLYAFADFHMVQQLKNRVRELFFMRMAQTWAIGAHLTSHIYKRTIQASLFRKLHVDLCVETFEFKELRKLAQIWPKEFVVDVLEAYQIRKTVPGGLQELSDGSDKWIKQMADKFCKEYHDHREPESHTFVEIS</sequence>
<dbReference type="InterPro" id="IPR035892">
    <property type="entry name" value="C2_domain_sf"/>
</dbReference>
<dbReference type="Gene3D" id="3.30.710.10">
    <property type="entry name" value="Potassium Channel Kv1.1, Chain A"/>
    <property type="match status" value="1"/>
</dbReference>
<dbReference type="PANTHER" id="PTHR47263:SF1">
    <property type="entry name" value="C2 DOMAIN PROTEIN (AFU_ORTHOLOGUE AFUA_7G02350)"/>
    <property type="match status" value="1"/>
</dbReference>
<evidence type="ECO:0008006" key="8">
    <source>
        <dbReference type="Google" id="ProtNLM"/>
    </source>
</evidence>
<dbReference type="InterPro" id="IPR010439">
    <property type="entry name" value="MUN_dom"/>
</dbReference>
<dbReference type="InterPro" id="IPR000210">
    <property type="entry name" value="BTB/POZ_dom"/>
</dbReference>
<feature type="domain" description="MHD1" evidence="4">
    <location>
        <begin position="696"/>
        <end position="820"/>
    </location>
</feature>
<evidence type="ECO:0000256" key="1">
    <source>
        <dbReference type="SAM" id="MobiDB-lite"/>
    </source>
</evidence>
<comment type="caution">
    <text evidence="6">The sequence shown here is derived from an EMBL/GenBank/DDBJ whole genome shotgun (WGS) entry which is preliminary data.</text>
</comment>
<name>A0A9P4HH35_9PLEO</name>
<dbReference type="PROSITE" id="PS51258">
    <property type="entry name" value="MHD1"/>
    <property type="match status" value="1"/>
</dbReference>
<evidence type="ECO:0000313" key="7">
    <source>
        <dbReference type="Proteomes" id="UP000799777"/>
    </source>
</evidence>
<dbReference type="Pfam" id="PF00651">
    <property type="entry name" value="BTB"/>
    <property type="match status" value="1"/>
</dbReference>
<feature type="region of interest" description="Disordered" evidence="1">
    <location>
        <begin position="1"/>
        <end position="31"/>
    </location>
</feature>
<evidence type="ECO:0000259" key="3">
    <source>
        <dbReference type="PROSITE" id="PS50097"/>
    </source>
</evidence>
<dbReference type="CDD" id="cd04043">
    <property type="entry name" value="C2_Munc13_fungal"/>
    <property type="match status" value="1"/>
</dbReference>
<dbReference type="InterPro" id="IPR000008">
    <property type="entry name" value="C2_dom"/>
</dbReference>
<dbReference type="Gene3D" id="1.10.357.50">
    <property type="match status" value="1"/>
</dbReference>
<evidence type="ECO:0000259" key="4">
    <source>
        <dbReference type="PROSITE" id="PS51258"/>
    </source>
</evidence>
<accession>A0A9P4HH35</accession>
<dbReference type="PROSITE" id="PS50004">
    <property type="entry name" value="C2"/>
    <property type="match status" value="1"/>
</dbReference>
<dbReference type="SUPFAM" id="SSF49562">
    <property type="entry name" value="C2 domain (Calcium/lipid-binding domain, CaLB)"/>
    <property type="match status" value="1"/>
</dbReference>
<feature type="domain" description="MHD2" evidence="5">
    <location>
        <begin position="1081"/>
        <end position="1202"/>
    </location>
</feature>
<dbReference type="Gene3D" id="1.20.58.1100">
    <property type="match status" value="1"/>
</dbReference>
<dbReference type="InterPro" id="IPR011333">
    <property type="entry name" value="SKP1/BTB/POZ_sf"/>
</dbReference>
<dbReference type="Gene3D" id="2.60.40.150">
    <property type="entry name" value="C2 domain"/>
    <property type="match status" value="1"/>
</dbReference>
<organism evidence="6 7">
    <name type="scientific">Setomelanomma holmii</name>
    <dbReference type="NCBI Taxonomy" id="210430"/>
    <lineage>
        <taxon>Eukaryota</taxon>
        <taxon>Fungi</taxon>
        <taxon>Dikarya</taxon>
        <taxon>Ascomycota</taxon>
        <taxon>Pezizomycotina</taxon>
        <taxon>Dothideomycetes</taxon>
        <taxon>Pleosporomycetidae</taxon>
        <taxon>Pleosporales</taxon>
        <taxon>Pleosporineae</taxon>
        <taxon>Phaeosphaeriaceae</taxon>
        <taxon>Setomelanomma</taxon>
    </lineage>
</organism>
<dbReference type="SMART" id="SM00239">
    <property type="entry name" value="C2"/>
    <property type="match status" value="1"/>
</dbReference>
<keyword evidence="7" id="KW-1185">Reference proteome</keyword>
<dbReference type="EMBL" id="ML978169">
    <property type="protein sequence ID" value="KAF2032916.1"/>
    <property type="molecule type" value="Genomic_DNA"/>
</dbReference>
<feature type="domain" description="BTB" evidence="3">
    <location>
        <begin position="1388"/>
        <end position="1455"/>
    </location>
</feature>
<dbReference type="PROSITE" id="PS51259">
    <property type="entry name" value="MHD2"/>
    <property type="match status" value="1"/>
</dbReference>
<evidence type="ECO:0000313" key="6">
    <source>
        <dbReference type="EMBL" id="KAF2032916.1"/>
    </source>
</evidence>
<dbReference type="Pfam" id="PF00168">
    <property type="entry name" value="C2"/>
    <property type="match status" value="1"/>
</dbReference>
<dbReference type="InterPro" id="IPR052811">
    <property type="entry name" value="Glucose_resp_signaling"/>
</dbReference>
<protein>
    <recommendedName>
        <fullName evidence="8">C2 domain-containing protein</fullName>
    </recommendedName>
</protein>
<dbReference type="CDD" id="cd18186">
    <property type="entry name" value="BTB_POZ_ZBTB_KLHL-like"/>
    <property type="match status" value="1"/>
</dbReference>
<evidence type="ECO:0000259" key="2">
    <source>
        <dbReference type="PROSITE" id="PS50004"/>
    </source>
</evidence>
<dbReference type="InterPro" id="IPR014770">
    <property type="entry name" value="Munc13_1"/>
</dbReference>
<feature type="region of interest" description="Disordered" evidence="1">
    <location>
        <begin position="344"/>
        <end position="378"/>
    </location>
</feature>
<feature type="domain" description="C2" evidence="2">
    <location>
        <begin position="901"/>
        <end position="1017"/>
    </location>
</feature>
<dbReference type="InterPro" id="IPR014772">
    <property type="entry name" value="Munc13_dom-2"/>
</dbReference>
<dbReference type="SUPFAM" id="SSF54695">
    <property type="entry name" value="POZ domain"/>
    <property type="match status" value="1"/>
</dbReference>
<reference evidence="6" key="1">
    <citation type="journal article" date="2020" name="Stud. Mycol.">
        <title>101 Dothideomycetes genomes: a test case for predicting lifestyles and emergence of pathogens.</title>
        <authorList>
            <person name="Haridas S."/>
            <person name="Albert R."/>
            <person name="Binder M."/>
            <person name="Bloem J."/>
            <person name="Labutti K."/>
            <person name="Salamov A."/>
            <person name="Andreopoulos B."/>
            <person name="Baker S."/>
            <person name="Barry K."/>
            <person name="Bills G."/>
            <person name="Bluhm B."/>
            <person name="Cannon C."/>
            <person name="Castanera R."/>
            <person name="Culley D."/>
            <person name="Daum C."/>
            <person name="Ezra D."/>
            <person name="Gonzalez J."/>
            <person name="Henrissat B."/>
            <person name="Kuo A."/>
            <person name="Liang C."/>
            <person name="Lipzen A."/>
            <person name="Lutzoni F."/>
            <person name="Magnuson J."/>
            <person name="Mondo S."/>
            <person name="Nolan M."/>
            <person name="Ohm R."/>
            <person name="Pangilinan J."/>
            <person name="Park H.-J."/>
            <person name="Ramirez L."/>
            <person name="Alfaro M."/>
            <person name="Sun H."/>
            <person name="Tritt A."/>
            <person name="Yoshinaga Y."/>
            <person name="Zwiers L.-H."/>
            <person name="Turgeon B."/>
            <person name="Goodwin S."/>
            <person name="Spatafora J."/>
            <person name="Crous P."/>
            <person name="Grigoriev I."/>
        </authorList>
    </citation>
    <scope>NUCLEOTIDE SEQUENCE</scope>
    <source>
        <strain evidence="6">CBS 110217</strain>
    </source>
</reference>
<dbReference type="OrthoDB" id="2015333at2759"/>
<dbReference type="Pfam" id="PF06292">
    <property type="entry name" value="MUN"/>
    <property type="match status" value="1"/>
</dbReference>
<dbReference type="PROSITE" id="PS50097">
    <property type="entry name" value="BTB"/>
    <property type="match status" value="1"/>
</dbReference>
<dbReference type="SMART" id="SM00225">
    <property type="entry name" value="BTB"/>
    <property type="match status" value="1"/>
</dbReference>
<dbReference type="Proteomes" id="UP000799777">
    <property type="component" value="Unassembled WGS sequence"/>
</dbReference>
<gene>
    <name evidence="6" type="ORF">EK21DRAFT_59769</name>
</gene>
<dbReference type="PANTHER" id="PTHR47263">
    <property type="entry name" value="ADENYLATE CYCLASE ACTIVATION PROTEIN GIT1"/>
    <property type="match status" value="1"/>
</dbReference>
<proteinExistence type="predicted"/>